<name>A0A1S6HSU1_9GAMM</name>
<sequence length="131" mass="13474">MLTQDRATPTRANHDHHDPMAATVLIYAGAIVMLDAAGNAVAGQTATGLTPRGVARVQVDNTQGIAGAESVPSVNGCHRFINDASITRADIGSSAYVVDDETVADSDGGGTRSMLGNIIDVDVTGVWVDIV</sequence>
<evidence type="ECO:0000313" key="1">
    <source>
        <dbReference type="EMBL" id="AQS38579.1"/>
    </source>
</evidence>
<dbReference type="RefSeq" id="WP_077753596.1">
    <property type="nucleotide sequence ID" value="NZ_CP014782.1"/>
</dbReference>
<evidence type="ECO:0008006" key="3">
    <source>
        <dbReference type="Google" id="ProtNLM"/>
    </source>
</evidence>
<dbReference type="KEGG" id="spsw:Sps_03452"/>
<organism evidence="1 2">
    <name type="scientific">Shewanella psychrophila</name>
    <dbReference type="NCBI Taxonomy" id="225848"/>
    <lineage>
        <taxon>Bacteria</taxon>
        <taxon>Pseudomonadati</taxon>
        <taxon>Pseudomonadota</taxon>
        <taxon>Gammaproteobacteria</taxon>
        <taxon>Alteromonadales</taxon>
        <taxon>Shewanellaceae</taxon>
        <taxon>Shewanella</taxon>
    </lineage>
</organism>
<keyword evidence="2" id="KW-1185">Reference proteome</keyword>
<dbReference type="Proteomes" id="UP000189545">
    <property type="component" value="Chromosome"/>
</dbReference>
<dbReference type="OrthoDB" id="5465205at2"/>
<proteinExistence type="predicted"/>
<accession>A0A1S6HSU1</accession>
<reference evidence="1 2" key="1">
    <citation type="submission" date="2016-03" db="EMBL/GenBank/DDBJ databases">
        <title>Complete genome sequence of Shewanella psychrophila WP2, a deep sea bacterium isolated from west Pacific sediment.</title>
        <authorList>
            <person name="Xu G."/>
            <person name="Jian H."/>
        </authorList>
    </citation>
    <scope>NUCLEOTIDE SEQUENCE [LARGE SCALE GENOMIC DNA]</scope>
    <source>
        <strain evidence="1 2">WP2</strain>
    </source>
</reference>
<dbReference type="STRING" id="225848.Sps_03452"/>
<protein>
    <recommendedName>
        <fullName evidence="3">Bacteriophage lambda head decoration protein D</fullName>
    </recommendedName>
</protein>
<gene>
    <name evidence="1" type="ORF">Sps_03452</name>
</gene>
<dbReference type="EMBL" id="CP014782">
    <property type="protein sequence ID" value="AQS38579.1"/>
    <property type="molecule type" value="Genomic_DNA"/>
</dbReference>
<dbReference type="AlphaFoldDB" id="A0A1S6HSU1"/>
<evidence type="ECO:0000313" key="2">
    <source>
        <dbReference type="Proteomes" id="UP000189545"/>
    </source>
</evidence>